<feature type="transmembrane region" description="Helical" evidence="5">
    <location>
        <begin position="45"/>
        <end position="66"/>
    </location>
</feature>
<proteinExistence type="predicted"/>
<dbReference type="RefSeq" id="WP_052219115.1">
    <property type="nucleotide sequence ID" value="NZ_LGTE01000039.1"/>
</dbReference>
<evidence type="ECO:0000256" key="5">
    <source>
        <dbReference type="SAM" id="Phobius"/>
    </source>
</evidence>
<feature type="transmembrane region" description="Helical" evidence="5">
    <location>
        <begin position="78"/>
        <end position="97"/>
    </location>
</feature>
<keyword evidence="8" id="KW-1185">Reference proteome</keyword>
<feature type="transmembrane region" description="Helical" evidence="5">
    <location>
        <begin position="134"/>
        <end position="155"/>
    </location>
</feature>
<dbReference type="Proteomes" id="UP000037175">
    <property type="component" value="Unassembled WGS sequence"/>
</dbReference>
<dbReference type="GO" id="GO:0016020">
    <property type="term" value="C:membrane"/>
    <property type="evidence" value="ECO:0007669"/>
    <property type="project" value="UniProtKB-SubCell"/>
</dbReference>
<sequence>MHKVKHFLSDYISGENLLESASFILLLIIMAFPAIDYLLRNILSIPVLSSAWDELLLLAGLGLAVLHRFSDNQHQPAAAVNHAMLVFFLLGIAMVVMDLSTFAVNVEGFRAIYEYILFFYVGFYLAGKYPQTRTLLSVAMVVGGLIALYGIYQYIVGAPMPGRWVDAGEAVHTRAYSIVGSPNLLGSHMALLAPIGMGLFMSTKNKLNKIFWAVLTVIILTCLVLTLSRGAWLAFVGALGIMGIFYDKRILVVGLITVILAGLFVPTVKNRMSYLFSAEYMEKSAQSGRISRWLAAYDQMRTDPLFGVGMGHFGGAVAKRTYNSISVDNYYMGMLAETGLLGLGLFLYLIFIVLKKGFDAWKSLKAPEKRYLAAGILAGLLAIALHNGVENIFESPYLNSYFWTMSGLLVALSRAETDRSEPYEE</sequence>
<gene>
    <name evidence="7" type="ORF">Tfer_3191</name>
</gene>
<protein>
    <submittedName>
        <fullName evidence="7">O-antigen polymerase</fullName>
    </submittedName>
</protein>
<feature type="transmembrane region" description="Helical" evidence="5">
    <location>
        <begin position="210"/>
        <end position="238"/>
    </location>
</feature>
<feature type="transmembrane region" description="Helical" evidence="5">
    <location>
        <begin position="21"/>
        <end position="39"/>
    </location>
</feature>
<comment type="subcellular location">
    <subcellularLocation>
        <location evidence="1">Membrane</location>
        <topology evidence="1">Multi-pass membrane protein</topology>
    </subcellularLocation>
</comment>
<evidence type="ECO:0000259" key="6">
    <source>
        <dbReference type="Pfam" id="PF04932"/>
    </source>
</evidence>
<dbReference type="Pfam" id="PF04932">
    <property type="entry name" value="Wzy_C"/>
    <property type="match status" value="1"/>
</dbReference>
<feature type="transmembrane region" description="Helical" evidence="5">
    <location>
        <begin position="250"/>
        <end position="268"/>
    </location>
</feature>
<feature type="transmembrane region" description="Helical" evidence="5">
    <location>
        <begin position="371"/>
        <end position="389"/>
    </location>
</feature>
<keyword evidence="3 5" id="KW-1133">Transmembrane helix</keyword>
<evidence type="ECO:0000256" key="1">
    <source>
        <dbReference type="ARBA" id="ARBA00004141"/>
    </source>
</evidence>
<name>A0A0L6VYD4_9FIRM</name>
<evidence type="ECO:0000313" key="8">
    <source>
        <dbReference type="Proteomes" id="UP000037175"/>
    </source>
</evidence>
<evidence type="ECO:0000313" key="7">
    <source>
        <dbReference type="EMBL" id="KNZ68265.1"/>
    </source>
</evidence>
<keyword evidence="2 5" id="KW-0812">Transmembrane</keyword>
<dbReference type="InterPro" id="IPR007016">
    <property type="entry name" value="O-antigen_ligase-rel_domated"/>
</dbReference>
<dbReference type="InterPro" id="IPR051533">
    <property type="entry name" value="WaaL-like"/>
</dbReference>
<comment type="caution">
    <text evidence="7">The sequence shown here is derived from an EMBL/GenBank/DDBJ whole genome shotgun (WGS) entry which is preliminary data.</text>
</comment>
<evidence type="ECO:0000256" key="3">
    <source>
        <dbReference type="ARBA" id="ARBA00022989"/>
    </source>
</evidence>
<evidence type="ECO:0000256" key="4">
    <source>
        <dbReference type="ARBA" id="ARBA00023136"/>
    </source>
</evidence>
<dbReference type="PANTHER" id="PTHR37422">
    <property type="entry name" value="TEICHURONIC ACID BIOSYNTHESIS PROTEIN TUAE"/>
    <property type="match status" value="1"/>
</dbReference>
<dbReference type="PANTHER" id="PTHR37422:SF13">
    <property type="entry name" value="LIPOPOLYSACCHARIDE BIOSYNTHESIS PROTEIN PA4999-RELATED"/>
    <property type="match status" value="1"/>
</dbReference>
<feature type="transmembrane region" description="Helical" evidence="5">
    <location>
        <begin position="109"/>
        <end position="127"/>
    </location>
</feature>
<reference evidence="8" key="1">
    <citation type="submission" date="2015-07" db="EMBL/GenBank/DDBJ databases">
        <title>Complete Genome of Thermincola ferriacetica strain Z-0001T.</title>
        <authorList>
            <person name="Lusk B."/>
            <person name="Badalamenti J.P."/>
            <person name="Parameswaran P."/>
            <person name="Bond D.R."/>
            <person name="Torres C.I."/>
        </authorList>
    </citation>
    <scope>NUCLEOTIDE SEQUENCE [LARGE SCALE GENOMIC DNA]</scope>
    <source>
        <strain evidence="8">Z-0001</strain>
    </source>
</reference>
<organism evidence="7 8">
    <name type="scientific">Thermincola ferriacetica</name>
    <dbReference type="NCBI Taxonomy" id="281456"/>
    <lineage>
        <taxon>Bacteria</taxon>
        <taxon>Bacillati</taxon>
        <taxon>Bacillota</taxon>
        <taxon>Clostridia</taxon>
        <taxon>Eubacteriales</taxon>
        <taxon>Thermincolaceae</taxon>
        <taxon>Thermincola</taxon>
    </lineage>
</organism>
<dbReference type="AlphaFoldDB" id="A0A0L6VYD4"/>
<keyword evidence="4 5" id="KW-0472">Membrane</keyword>
<accession>A0A0L6VYD4</accession>
<feature type="transmembrane region" description="Helical" evidence="5">
    <location>
        <begin position="330"/>
        <end position="351"/>
    </location>
</feature>
<feature type="domain" description="O-antigen ligase-related" evidence="6">
    <location>
        <begin position="215"/>
        <end position="347"/>
    </location>
</feature>
<evidence type="ECO:0000256" key="2">
    <source>
        <dbReference type="ARBA" id="ARBA00022692"/>
    </source>
</evidence>
<dbReference type="EMBL" id="LGTE01000039">
    <property type="protein sequence ID" value="KNZ68265.1"/>
    <property type="molecule type" value="Genomic_DNA"/>
</dbReference>